<dbReference type="KEGG" id="rbd:ALSL_2409"/>
<sequence length="111" mass="11250">MNTTIQNNGRPILPQPATPQSGAAASGAPGHAGESAGVAAKAGDRVELTDSARALQEAAKTTDGAAIDTQRVEKIRQALADGSYKVDPARIADRMLSLDAQLGATKGSSQP</sequence>
<feature type="compositionally biased region" description="Low complexity" evidence="9">
    <location>
        <begin position="18"/>
        <end position="37"/>
    </location>
</feature>
<dbReference type="InterPro" id="IPR007412">
    <property type="entry name" value="FlgM"/>
</dbReference>
<keyword evidence="6" id="KW-0804">Transcription</keyword>
<feature type="domain" description="Anti-sigma-28 factor FlgM C-terminal" evidence="10">
    <location>
        <begin position="44"/>
        <end position="96"/>
    </location>
</feature>
<keyword evidence="12" id="KW-1185">Reference proteome</keyword>
<dbReference type="Proteomes" id="UP000270530">
    <property type="component" value="Chromosome"/>
</dbReference>
<reference evidence="12" key="2">
    <citation type="submission" date="2018-06" db="EMBL/GenBank/DDBJ databases">
        <title>Genome sequence of Rhodanobacteraceae bacterium strain Dysh456.</title>
        <authorList>
            <person name="Fukui M."/>
        </authorList>
    </citation>
    <scope>NUCLEOTIDE SEQUENCE [LARGE SCALE GENOMIC DNA]</scope>
    <source>
        <strain evidence="12">Dysh456</strain>
    </source>
</reference>
<evidence type="ECO:0000256" key="4">
    <source>
        <dbReference type="ARBA" id="ARBA00022795"/>
    </source>
</evidence>
<evidence type="ECO:0000256" key="2">
    <source>
        <dbReference type="ARBA" id="ARBA00017823"/>
    </source>
</evidence>
<organism evidence="11 12">
    <name type="scientific">Aerosticca soli</name>
    <dbReference type="NCBI Taxonomy" id="2010829"/>
    <lineage>
        <taxon>Bacteria</taxon>
        <taxon>Pseudomonadati</taxon>
        <taxon>Pseudomonadota</taxon>
        <taxon>Gammaproteobacteria</taxon>
        <taxon>Lysobacterales</taxon>
        <taxon>Rhodanobacteraceae</taxon>
        <taxon>Aerosticca</taxon>
    </lineage>
</organism>
<protein>
    <recommendedName>
        <fullName evidence="2">Negative regulator of flagellin synthesis</fullName>
    </recommendedName>
    <alternativeName>
        <fullName evidence="8">Anti-sigma-28 factor</fullName>
    </alternativeName>
</protein>
<dbReference type="AlphaFoldDB" id="A0A2Z6E8J7"/>
<dbReference type="Pfam" id="PF04316">
    <property type="entry name" value="FlgM"/>
    <property type="match status" value="1"/>
</dbReference>
<dbReference type="RefSeq" id="WP_126539485.1">
    <property type="nucleotide sequence ID" value="NZ_AP018560.1"/>
</dbReference>
<evidence type="ECO:0000259" key="10">
    <source>
        <dbReference type="Pfam" id="PF04316"/>
    </source>
</evidence>
<evidence type="ECO:0000313" key="11">
    <source>
        <dbReference type="EMBL" id="BBD81034.1"/>
    </source>
</evidence>
<name>A0A2Z6E8J7_9GAMM</name>
<keyword evidence="3" id="KW-0678">Repressor</keyword>
<keyword evidence="4" id="KW-1005">Bacterial flagellum biogenesis</keyword>
<evidence type="ECO:0000313" key="12">
    <source>
        <dbReference type="Proteomes" id="UP000270530"/>
    </source>
</evidence>
<dbReference type="InterPro" id="IPR031316">
    <property type="entry name" value="FlgM_C"/>
</dbReference>
<dbReference type="EMBL" id="AP018560">
    <property type="protein sequence ID" value="BBD81034.1"/>
    <property type="molecule type" value="Genomic_DNA"/>
</dbReference>
<dbReference type="GO" id="GO:0044781">
    <property type="term" value="P:bacterial-type flagellum organization"/>
    <property type="evidence" value="ECO:0007669"/>
    <property type="project" value="UniProtKB-KW"/>
</dbReference>
<evidence type="ECO:0000256" key="6">
    <source>
        <dbReference type="ARBA" id="ARBA00023163"/>
    </source>
</evidence>
<evidence type="ECO:0000256" key="8">
    <source>
        <dbReference type="ARBA" id="ARBA00030117"/>
    </source>
</evidence>
<evidence type="ECO:0000256" key="3">
    <source>
        <dbReference type="ARBA" id="ARBA00022491"/>
    </source>
</evidence>
<accession>A0A2Z6E8J7</accession>
<dbReference type="GO" id="GO:0045892">
    <property type="term" value="P:negative regulation of DNA-templated transcription"/>
    <property type="evidence" value="ECO:0007669"/>
    <property type="project" value="InterPro"/>
</dbReference>
<gene>
    <name evidence="11" type="ORF">ALSL_2409</name>
</gene>
<feature type="region of interest" description="Disordered" evidence="9">
    <location>
        <begin position="1"/>
        <end position="44"/>
    </location>
</feature>
<dbReference type="SUPFAM" id="SSF101498">
    <property type="entry name" value="Anti-sigma factor FlgM"/>
    <property type="match status" value="1"/>
</dbReference>
<comment type="function">
    <text evidence="7">Responsible for the coupling of flagellin expression to flagellar assembly by preventing expression of the flagellin genes when a component of the middle class of proteins is defective. It negatively regulates flagellar genes by inhibiting the activity of FliA by directly binding to FliA.</text>
</comment>
<dbReference type="OrthoDB" id="7063735at2"/>
<evidence type="ECO:0000256" key="7">
    <source>
        <dbReference type="ARBA" id="ARBA00024739"/>
    </source>
</evidence>
<reference evidence="12" key="1">
    <citation type="submission" date="2018-04" db="EMBL/GenBank/DDBJ databases">
        <authorList>
            <person name="Watanabe M."/>
            <person name="Kojima H."/>
        </authorList>
    </citation>
    <scope>NUCLEOTIDE SEQUENCE [LARGE SCALE GENOMIC DNA]</scope>
    <source>
        <strain evidence="12">Dysh456</strain>
    </source>
</reference>
<comment type="similarity">
    <text evidence="1">Belongs to the FlgM family.</text>
</comment>
<evidence type="ECO:0000256" key="5">
    <source>
        <dbReference type="ARBA" id="ARBA00023015"/>
    </source>
</evidence>
<dbReference type="InterPro" id="IPR035890">
    <property type="entry name" value="Anti-sigma-28_factor_FlgM_sf"/>
</dbReference>
<dbReference type="NCBIfam" id="TIGR03824">
    <property type="entry name" value="FlgM_jcvi"/>
    <property type="match status" value="1"/>
</dbReference>
<keyword evidence="5" id="KW-0805">Transcription regulation</keyword>
<evidence type="ECO:0000256" key="9">
    <source>
        <dbReference type="SAM" id="MobiDB-lite"/>
    </source>
</evidence>
<evidence type="ECO:0000256" key="1">
    <source>
        <dbReference type="ARBA" id="ARBA00005322"/>
    </source>
</evidence>
<proteinExistence type="inferred from homology"/>